<keyword evidence="1" id="KW-0560">Oxidoreductase</keyword>
<feature type="domain" description="Mannitol dehydrogenase N-terminal" evidence="3">
    <location>
        <begin position="17"/>
        <end position="264"/>
    </location>
</feature>
<protein>
    <submittedName>
        <fullName evidence="5">Fructuronate reductase</fullName>
    </submittedName>
</protein>
<dbReference type="PROSITE" id="PS00974">
    <property type="entry name" value="MANNITOL_DHGENASE"/>
    <property type="match status" value="1"/>
</dbReference>
<dbReference type="Pfam" id="PF08125">
    <property type="entry name" value="Mannitol_dh_C"/>
    <property type="match status" value="1"/>
</dbReference>
<dbReference type="InterPro" id="IPR023027">
    <property type="entry name" value="Mannitol_DH_CS"/>
</dbReference>
<dbReference type="PRINTS" id="PR00084">
    <property type="entry name" value="MTLDHDRGNASE"/>
</dbReference>
<reference evidence="6" key="1">
    <citation type="submission" date="2016-11" db="EMBL/GenBank/DDBJ databases">
        <authorList>
            <person name="Varghese N."/>
            <person name="Submissions S."/>
        </authorList>
    </citation>
    <scope>NUCLEOTIDE SEQUENCE [LARGE SCALE GENOMIC DNA]</scope>
    <source>
        <strain evidence="6">DSM 100566</strain>
    </source>
</reference>
<dbReference type="EMBL" id="FQUV01000010">
    <property type="protein sequence ID" value="SHF71858.1"/>
    <property type="molecule type" value="Genomic_DNA"/>
</dbReference>
<dbReference type="Pfam" id="PF01232">
    <property type="entry name" value="Mannitol_dh"/>
    <property type="match status" value="1"/>
</dbReference>
<evidence type="ECO:0000256" key="1">
    <source>
        <dbReference type="ARBA" id="ARBA00023002"/>
    </source>
</evidence>
<evidence type="ECO:0000256" key="2">
    <source>
        <dbReference type="ARBA" id="ARBA00023027"/>
    </source>
</evidence>
<dbReference type="GO" id="GO:0016616">
    <property type="term" value="F:oxidoreductase activity, acting on the CH-OH group of donors, NAD or NADP as acceptor"/>
    <property type="evidence" value="ECO:0007669"/>
    <property type="project" value="TreeGrafter"/>
</dbReference>
<dbReference type="InterPro" id="IPR013328">
    <property type="entry name" value="6PGD_dom2"/>
</dbReference>
<accession>A0A1M5DXU9</accession>
<name>A0A1M5DXU9_9RHOB</name>
<keyword evidence="2" id="KW-0520">NAD</keyword>
<dbReference type="SUPFAM" id="SSF48179">
    <property type="entry name" value="6-phosphogluconate dehydrogenase C-terminal domain-like"/>
    <property type="match status" value="1"/>
</dbReference>
<evidence type="ECO:0000259" key="3">
    <source>
        <dbReference type="Pfam" id="PF01232"/>
    </source>
</evidence>
<dbReference type="InterPro" id="IPR013131">
    <property type="entry name" value="Mannitol_DH_N"/>
</dbReference>
<dbReference type="InterPro" id="IPR036291">
    <property type="entry name" value="NAD(P)-bd_dom_sf"/>
</dbReference>
<keyword evidence="6" id="KW-1185">Reference proteome</keyword>
<gene>
    <name evidence="5" type="ORF">SAMN05444273_11071</name>
</gene>
<dbReference type="InterPro" id="IPR000669">
    <property type="entry name" value="Mannitol_DH"/>
</dbReference>
<dbReference type="InterPro" id="IPR050988">
    <property type="entry name" value="Mannitol_DH/Oxidoreductase"/>
</dbReference>
<dbReference type="PANTHER" id="PTHR43362:SF1">
    <property type="entry name" value="MANNITOL DEHYDROGENASE 2-RELATED"/>
    <property type="match status" value="1"/>
</dbReference>
<proteinExistence type="predicted"/>
<feature type="domain" description="Mannitol dehydrogenase C-terminal" evidence="4">
    <location>
        <begin position="273"/>
        <end position="465"/>
    </location>
</feature>
<dbReference type="AlphaFoldDB" id="A0A1M5DXU9"/>
<evidence type="ECO:0000259" key="4">
    <source>
        <dbReference type="Pfam" id="PF08125"/>
    </source>
</evidence>
<sequence>MPDHPRLTRSMTKPKPGIVHLGPGAFFKAFGAIYTQDAIESHGGDWGIVAVSLRSATARDQLGPQDGVYTSVSLGPSGSDTKVVGVICDVLVAPENPDAVIMAMADPAIRIVSLTITEKGYCYEPSTGKLKMDHPDIVHDIAKPGNPRSAAGYIVAALAQRRATGNKPFTVLSCDNIPANGKLAREIVVSLARAADSDLADWIATDVPFPSTMVDRITPATTEADVERLAASTRYLDPACVQHEPFRQWVIEDDFVDAERPRWEAGGAQFVADVEKHEAMKLRCLNGTHSALAYLGYLAGYETIAESVADTAFAKFCQKLWAEEIIPAVSQPEGEDLPTYCAALLERYQNASIRHRTWQIAMDGSQKLPQRLLGTVADNLAASRPIQGLALAIAGWMRYVGGVDESGQAIDVRDPLAAVLREASAAGLDPSSKVANLLDIDAVFDTTIAQNPVFREAVMSAYELLCKKGSRSAVEAIADEKTSRDR</sequence>
<dbReference type="STRING" id="1486859.SAMN05444273_11071"/>
<dbReference type="PANTHER" id="PTHR43362">
    <property type="entry name" value="MANNITOL DEHYDROGENASE DSF1-RELATED"/>
    <property type="match status" value="1"/>
</dbReference>
<evidence type="ECO:0000313" key="6">
    <source>
        <dbReference type="Proteomes" id="UP000184144"/>
    </source>
</evidence>
<evidence type="ECO:0000313" key="5">
    <source>
        <dbReference type="EMBL" id="SHF71858.1"/>
    </source>
</evidence>
<dbReference type="Gene3D" id="3.40.50.720">
    <property type="entry name" value="NAD(P)-binding Rossmann-like Domain"/>
    <property type="match status" value="1"/>
</dbReference>
<dbReference type="InterPro" id="IPR008927">
    <property type="entry name" value="6-PGluconate_DH-like_C_sf"/>
</dbReference>
<dbReference type="Proteomes" id="UP000184144">
    <property type="component" value="Unassembled WGS sequence"/>
</dbReference>
<dbReference type="InterPro" id="IPR013118">
    <property type="entry name" value="Mannitol_DH_C"/>
</dbReference>
<organism evidence="5 6">
    <name type="scientific">Litoreibacter ascidiaceicola</name>
    <dbReference type="NCBI Taxonomy" id="1486859"/>
    <lineage>
        <taxon>Bacteria</taxon>
        <taxon>Pseudomonadati</taxon>
        <taxon>Pseudomonadota</taxon>
        <taxon>Alphaproteobacteria</taxon>
        <taxon>Rhodobacterales</taxon>
        <taxon>Roseobacteraceae</taxon>
        <taxon>Litoreibacter</taxon>
    </lineage>
</organism>
<dbReference type="GO" id="GO:0019594">
    <property type="term" value="P:mannitol metabolic process"/>
    <property type="evidence" value="ECO:0007669"/>
    <property type="project" value="InterPro"/>
</dbReference>
<dbReference type="SUPFAM" id="SSF51735">
    <property type="entry name" value="NAD(P)-binding Rossmann-fold domains"/>
    <property type="match status" value="1"/>
</dbReference>
<dbReference type="Gene3D" id="1.10.1040.10">
    <property type="entry name" value="N-(1-d-carboxylethyl)-l-norvaline Dehydrogenase, domain 2"/>
    <property type="match status" value="1"/>
</dbReference>